<evidence type="ECO:0000256" key="1">
    <source>
        <dbReference type="SAM" id="SignalP"/>
    </source>
</evidence>
<dbReference type="RefSeq" id="WP_105982453.1">
    <property type="nucleotide sequence ID" value="NZ_MQUC01000003.1"/>
</dbReference>
<name>A0A2S9WT49_9FLAO</name>
<dbReference type="Proteomes" id="UP000239532">
    <property type="component" value="Unassembled WGS sequence"/>
</dbReference>
<dbReference type="AlphaFoldDB" id="A0A2S9WT49"/>
<evidence type="ECO:0000313" key="3">
    <source>
        <dbReference type="Proteomes" id="UP000239532"/>
    </source>
</evidence>
<dbReference type="OrthoDB" id="955522at2"/>
<feature type="chain" id="PRO_5015742091" description="Lipocalin-like domain-containing protein" evidence="1">
    <location>
        <begin position="20"/>
        <end position="125"/>
    </location>
</feature>
<dbReference type="EMBL" id="MQUC01000003">
    <property type="protein sequence ID" value="PRP66653.1"/>
    <property type="molecule type" value="Genomic_DNA"/>
</dbReference>
<accession>A0A2S9WT49</accession>
<comment type="caution">
    <text evidence="2">The sequence shown here is derived from an EMBL/GenBank/DDBJ whole genome shotgun (WGS) entry which is preliminary data.</text>
</comment>
<sequence>MKYAYFLLAIVLTVACNDAAVDNDVVGAWKLSESMSDIGDGNATYRKVESDKTLLFTAYGTVISNQNVCIGNNFKEGTVAEWNPDAKEFSLEDCTASYELDEATGELTVTYQCIEACGERYVRAD</sequence>
<keyword evidence="1" id="KW-0732">Signal</keyword>
<evidence type="ECO:0008006" key="4">
    <source>
        <dbReference type="Google" id="ProtNLM"/>
    </source>
</evidence>
<gene>
    <name evidence="2" type="ORF">BST86_05825</name>
</gene>
<evidence type="ECO:0000313" key="2">
    <source>
        <dbReference type="EMBL" id="PRP66653.1"/>
    </source>
</evidence>
<organism evidence="2 3">
    <name type="scientific">Nonlabens agnitus</name>
    <dbReference type="NCBI Taxonomy" id="870484"/>
    <lineage>
        <taxon>Bacteria</taxon>
        <taxon>Pseudomonadati</taxon>
        <taxon>Bacteroidota</taxon>
        <taxon>Flavobacteriia</taxon>
        <taxon>Flavobacteriales</taxon>
        <taxon>Flavobacteriaceae</taxon>
        <taxon>Nonlabens</taxon>
    </lineage>
</organism>
<dbReference type="PROSITE" id="PS51257">
    <property type="entry name" value="PROKAR_LIPOPROTEIN"/>
    <property type="match status" value="1"/>
</dbReference>
<protein>
    <recommendedName>
        <fullName evidence="4">Lipocalin-like domain-containing protein</fullName>
    </recommendedName>
</protein>
<keyword evidence="3" id="KW-1185">Reference proteome</keyword>
<proteinExistence type="predicted"/>
<feature type="signal peptide" evidence="1">
    <location>
        <begin position="1"/>
        <end position="19"/>
    </location>
</feature>
<reference evidence="2 3" key="1">
    <citation type="submission" date="2016-11" db="EMBL/GenBank/DDBJ databases">
        <title>Trade-off between light-utilization and light-protection in marine flavobacteria.</title>
        <authorList>
            <person name="Kumagai Y."/>
        </authorList>
    </citation>
    <scope>NUCLEOTIDE SEQUENCE [LARGE SCALE GENOMIC DNA]</scope>
    <source>
        <strain evidence="2 3">JCM 17109</strain>
    </source>
</reference>